<accession>A0A917TL97</accession>
<evidence type="ECO:0000313" key="2">
    <source>
        <dbReference type="EMBL" id="GGM26625.1"/>
    </source>
</evidence>
<dbReference type="Pfam" id="PF18897">
    <property type="entry name" value="Gp3-like"/>
    <property type="match status" value="1"/>
</dbReference>
<protein>
    <submittedName>
        <fullName evidence="2">Uncharacterized protein</fullName>
    </submittedName>
</protein>
<proteinExistence type="predicted"/>
<dbReference type="RefSeq" id="WP_189040979.1">
    <property type="nucleotide sequence ID" value="NZ_BMNB01000003.1"/>
</dbReference>
<feature type="compositionally biased region" description="Low complexity" evidence="1">
    <location>
        <begin position="325"/>
        <end position="343"/>
    </location>
</feature>
<name>A0A917TL97_9ACTN</name>
<dbReference type="EMBL" id="BMNB01000003">
    <property type="protein sequence ID" value="GGM26625.1"/>
    <property type="molecule type" value="Genomic_DNA"/>
</dbReference>
<organism evidence="2 3">
    <name type="scientific">Micromonospora sonchi</name>
    <dbReference type="NCBI Taxonomy" id="1763543"/>
    <lineage>
        <taxon>Bacteria</taxon>
        <taxon>Bacillati</taxon>
        <taxon>Actinomycetota</taxon>
        <taxon>Actinomycetes</taxon>
        <taxon>Micromonosporales</taxon>
        <taxon>Micromonosporaceae</taxon>
        <taxon>Micromonospora</taxon>
    </lineage>
</organism>
<keyword evidence="3" id="KW-1185">Reference proteome</keyword>
<comment type="caution">
    <text evidence="2">The sequence shown here is derived from an EMBL/GenBank/DDBJ whole genome shotgun (WGS) entry which is preliminary data.</text>
</comment>
<feature type="region of interest" description="Disordered" evidence="1">
    <location>
        <begin position="318"/>
        <end position="343"/>
    </location>
</feature>
<gene>
    <name evidence="2" type="ORF">GCM10011608_09320</name>
</gene>
<dbReference type="InterPro" id="IPR043991">
    <property type="entry name" value="Gp3-like"/>
</dbReference>
<reference evidence="2" key="2">
    <citation type="submission" date="2020-09" db="EMBL/GenBank/DDBJ databases">
        <authorList>
            <person name="Sun Q."/>
            <person name="Zhou Y."/>
        </authorList>
    </citation>
    <scope>NUCLEOTIDE SEQUENCE</scope>
    <source>
        <strain evidence="2">CGMCC 4.7312</strain>
    </source>
</reference>
<evidence type="ECO:0000313" key="3">
    <source>
        <dbReference type="Proteomes" id="UP000608890"/>
    </source>
</evidence>
<reference evidence="2" key="1">
    <citation type="journal article" date="2014" name="Int. J. Syst. Evol. Microbiol.">
        <title>Complete genome sequence of Corynebacterium casei LMG S-19264T (=DSM 44701T), isolated from a smear-ripened cheese.</title>
        <authorList>
            <consortium name="US DOE Joint Genome Institute (JGI-PGF)"/>
            <person name="Walter F."/>
            <person name="Albersmeier A."/>
            <person name="Kalinowski J."/>
            <person name="Ruckert C."/>
        </authorList>
    </citation>
    <scope>NUCLEOTIDE SEQUENCE</scope>
    <source>
        <strain evidence="2">CGMCC 4.7312</strain>
    </source>
</reference>
<evidence type="ECO:0000256" key="1">
    <source>
        <dbReference type="SAM" id="MobiDB-lite"/>
    </source>
</evidence>
<dbReference type="Proteomes" id="UP000608890">
    <property type="component" value="Unassembled WGS sequence"/>
</dbReference>
<dbReference type="AlphaFoldDB" id="A0A917TL97"/>
<sequence>MPLNDLKERQKQLAEVGRIRLGQRVPGNNGRMRPEKLQTLRFTSAARHLIEEVARQYGGEVRNWQGSSGPEFEVITNVSQVPVYVARQKIDPWYEMWGGGVMQRRCDGITEAKRNTPCMCAPVKESAYAAGRDLKPGEVCKPTVRASVMLADVPGFGVWRVDSHGINAATKGLGGHVADWIAALPDNARVPAQLMMVPHKEKHLIIKNGQEKVETYEFMVPMLFIDSVTTRQIQGGTEAMLEAFRAADRRQVAARQLAAIEATAAEHDGEKLTEADVIRLADKVESIPQLQTLWNEARDDGVLTEAAKRKLQDRAAALGATPKQPAQERAAADTPAAPAAEPAVEADVDEPNADALWVQIQAAAGKRKWNSAALEERICARFNKPSDEINGWQMATFLAEVEKGQIQ</sequence>